<evidence type="ECO:0000313" key="1">
    <source>
        <dbReference type="EMBL" id="MFC3121937.1"/>
    </source>
</evidence>
<gene>
    <name evidence="1" type="ORF">ACFOHL_09920</name>
</gene>
<dbReference type="SUPFAM" id="SSF53756">
    <property type="entry name" value="UDP-Glycosyltransferase/glycogen phosphorylase"/>
    <property type="match status" value="1"/>
</dbReference>
<reference evidence="2" key="1">
    <citation type="journal article" date="2019" name="Int. J. Syst. Evol. Microbiol.">
        <title>The Global Catalogue of Microorganisms (GCM) 10K type strain sequencing project: providing services to taxonomists for standard genome sequencing and annotation.</title>
        <authorList>
            <consortium name="The Broad Institute Genomics Platform"/>
            <consortium name="The Broad Institute Genome Sequencing Center for Infectious Disease"/>
            <person name="Wu L."/>
            <person name="Ma J."/>
        </authorList>
    </citation>
    <scope>NUCLEOTIDE SEQUENCE [LARGE SCALE GENOMIC DNA]</scope>
    <source>
        <strain evidence="2">KCTC 52473</strain>
    </source>
</reference>
<sequence>MYKQFYYLQHRAVRICVSDSVCKAISPFANGPCIHIPMGYEFPKFINSTYTHDVYILAKKRPGVGNVIADWCMKNNLKVKCHDHLVPKNEVLSAMASASLSVLLPNETEGFYLPGIEAMYLSKRVLMTDCIANREYVSSESNAVLCEFSLDSILAKLNQMLPELRRGCSDMLCAQQKNAIVQKYNLMREREAYHQLLNELLWKN</sequence>
<organism evidence="1 2">
    <name type="scientific">Agaribacter flavus</name>
    <dbReference type="NCBI Taxonomy" id="1902781"/>
    <lineage>
        <taxon>Bacteria</taxon>
        <taxon>Pseudomonadati</taxon>
        <taxon>Pseudomonadota</taxon>
        <taxon>Gammaproteobacteria</taxon>
        <taxon>Alteromonadales</taxon>
        <taxon>Alteromonadaceae</taxon>
        <taxon>Agaribacter</taxon>
    </lineage>
</organism>
<dbReference type="EMBL" id="JBHRSW010000015">
    <property type="protein sequence ID" value="MFC3121937.1"/>
    <property type="molecule type" value="Genomic_DNA"/>
</dbReference>
<dbReference type="RefSeq" id="WP_376920067.1">
    <property type="nucleotide sequence ID" value="NZ_JBHRSW010000015.1"/>
</dbReference>
<comment type="caution">
    <text evidence="1">The sequence shown here is derived from an EMBL/GenBank/DDBJ whole genome shotgun (WGS) entry which is preliminary data.</text>
</comment>
<accession>A0ABV7FNQ4</accession>
<keyword evidence="2" id="KW-1185">Reference proteome</keyword>
<name>A0ABV7FNQ4_9ALTE</name>
<dbReference type="Proteomes" id="UP001595478">
    <property type="component" value="Unassembled WGS sequence"/>
</dbReference>
<dbReference type="Gene3D" id="3.40.50.2000">
    <property type="entry name" value="Glycogen Phosphorylase B"/>
    <property type="match status" value="1"/>
</dbReference>
<evidence type="ECO:0008006" key="3">
    <source>
        <dbReference type="Google" id="ProtNLM"/>
    </source>
</evidence>
<protein>
    <recommendedName>
        <fullName evidence="3">Glycosyl transferase family 1 domain-containing protein</fullName>
    </recommendedName>
</protein>
<evidence type="ECO:0000313" key="2">
    <source>
        <dbReference type="Proteomes" id="UP001595478"/>
    </source>
</evidence>
<proteinExistence type="predicted"/>